<dbReference type="CDD" id="cd03268">
    <property type="entry name" value="ABC_BcrA_bacitracin_resist"/>
    <property type="match status" value="1"/>
</dbReference>
<dbReference type="PANTHER" id="PTHR43335:SF4">
    <property type="entry name" value="ABC TRANSPORTER, ATP-BINDING PROTEIN"/>
    <property type="match status" value="1"/>
</dbReference>
<reference evidence="7" key="1">
    <citation type="journal article" date="2019" name="Int. J. Syst. Evol. Microbiol.">
        <title>The Global Catalogue of Microorganisms (GCM) 10K type strain sequencing project: providing services to taxonomists for standard genome sequencing and annotation.</title>
        <authorList>
            <consortium name="The Broad Institute Genomics Platform"/>
            <consortium name="The Broad Institute Genome Sequencing Center for Infectious Disease"/>
            <person name="Wu L."/>
            <person name="Ma J."/>
        </authorList>
    </citation>
    <scope>NUCLEOTIDE SEQUENCE [LARGE SCALE GENOMIC DNA]</scope>
    <source>
        <strain evidence="7">CGMCC 1.12286</strain>
    </source>
</reference>
<dbReference type="Pfam" id="PF00005">
    <property type="entry name" value="ABC_tran"/>
    <property type="match status" value="1"/>
</dbReference>
<dbReference type="RefSeq" id="WP_377945705.1">
    <property type="nucleotide sequence ID" value="NZ_JBHUCX010000099.1"/>
</dbReference>
<keyword evidence="4 6" id="KW-0067">ATP-binding</keyword>
<keyword evidence="3" id="KW-0547">Nucleotide-binding</keyword>
<name>A0ABW4JMW9_9BACL</name>
<proteinExistence type="inferred from homology"/>
<accession>A0ABW4JMW9</accession>
<evidence type="ECO:0000313" key="7">
    <source>
        <dbReference type="Proteomes" id="UP001597079"/>
    </source>
</evidence>
<organism evidence="6 7">
    <name type="scientific">Alicyclobacillus fodiniaquatilis</name>
    <dbReference type="NCBI Taxonomy" id="1661150"/>
    <lineage>
        <taxon>Bacteria</taxon>
        <taxon>Bacillati</taxon>
        <taxon>Bacillota</taxon>
        <taxon>Bacilli</taxon>
        <taxon>Bacillales</taxon>
        <taxon>Alicyclobacillaceae</taxon>
        <taxon>Alicyclobacillus</taxon>
    </lineage>
</organism>
<evidence type="ECO:0000256" key="1">
    <source>
        <dbReference type="ARBA" id="ARBA00005417"/>
    </source>
</evidence>
<comment type="similarity">
    <text evidence="1">Belongs to the ABC transporter superfamily.</text>
</comment>
<gene>
    <name evidence="6" type="ORF">ACFSB2_24315</name>
</gene>
<dbReference type="InterPro" id="IPR003593">
    <property type="entry name" value="AAA+_ATPase"/>
</dbReference>
<dbReference type="InterPro" id="IPR017871">
    <property type="entry name" value="ABC_transporter-like_CS"/>
</dbReference>
<dbReference type="EMBL" id="JBHUCX010000099">
    <property type="protein sequence ID" value="MFD1677792.1"/>
    <property type="molecule type" value="Genomic_DNA"/>
</dbReference>
<comment type="caution">
    <text evidence="6">The sequence shown here is derived from an EMBL/GenBank/DDBJ whole genome shotgun (WGS) entry which is preliminary data.</text>
</comment>
<dbReference type="InterPro" id="IPR027417">
    <property type="entry name" value="P-loop_NTPase"/>
</dbReference>
<evidence type="ECO:0000256" key="3">
    <source>
        <dbReference type="ARBA" id="ARBA00022741"/>
    </source>
</evidence>
<dbReference type="Gene3D" id="3.40.50.300">
    <property type="entry name" value="P-loop containing nucleotide triphosphate hydrolases"/>
    <property type="match status" value="1"/>
</dbReference>
<dbReference type="PROSITE" id="PS50893">
    <property type="entry name" value="ABC_TRANSPORTER_2"/>
    <property type="match status" value="1"/>
</dbReference>
<dbReference type="PANTHER" id="PTHR43335">
    <property type="entry name" value="ABC TRANSPORTER, ATP-BINDING PROTEIN"/>
    <property type="match status" value="1"/>
</dbReference>
<dbReference type="InterPro" id="IPR003439">
    <property type="entry name" value="ABC_transporter-like_ATP-bd"/>
</dbReference>
<feature type="domain" description="ABC transporter" evidence="5">
    <location>
        <begin position="40"/>
        <end position="268"/>
    </location>
</feature>
<dbReference type="SMART" id="SM00382">
    <property type="entry name" value="AAA"/>
    <property type="match status" value="1"/>
</dbReference>
<dbReference type="PROSITE" id="PS00211">
    <property type="entry name" value="ABC_TRANSPORTER_1"/>
    <property type="match status" value="1"/>
</dbReference>
<evidence type="ECO:0000313" key="6">
    <source>
        <dbReference type="EMBL" id="MFD1677792.1"/>
    </source>
</evidence>
<dbReference type="Proteomes" id="UP001597079">
    <property type="component" value="Unassembled WGS sequence"/>
</dbReference>
<dbReference type="GO" id="GO:0005524">
    <property type="term" value="F:ATP binding"/>
    <property type="evidence" value="ECO:0007669"/>
    <property type="project" value="UniProtKB-KW"/>
</dbReference>
<evidence type="ECO:0000259" key="5">
    <source>
        <dbReference type="PROSITE" id="PS50893"/>
    </source>
</evidence>
<evidence type="ECO:0000256" key="2">
    <source>
        <dbReference type="ARBA" id="ARBA00022448"/>
    </source>
</evidence>
<keyword evidence="7" id="KW-1185">Reference proteome</keyword>
<dbReference type="SUPFAM" id="SSF52540">
    <property type="entry name" value="P-loop containing nucleoside triphosphate hydrolases"/>
    <property type="match status" value="1"/>
</dbReference>
<keyword evidence="2" id="KW-0813">Transport</keyword>
<protein>
    <submittedName>
        <fullName evidence="6">ABC transporter ATP-binding protein</fullName>
    </submittedName>
</protein>
<evidence type="ECO:0000256" key="4">
    <source>
        <dbReference type="ARBA" id="ARBA00022840"/>
    </source>
</evidence>
<sequence>MFIKIPSLCYVRAGKTLVYAIVLIILKDNTSQGVEWMSVLELQRVCKTLSRRKILHDISMRVEEGEVYGFLGPNGAGKTTTIRIIAGLVRASAGQVKIFGHDVQRDRRQALEKVGAIVENPELYMYMTGRQNLRHFAKLAGIAQIDERIDEVTALVKLDGRIDEKVKRYSLGMRQRLGLAQALLNQPKLLILDEPTNGLDPAGMREFRELVRALAKDGMSVFVSSHLLSEIQLMCDRVGILKDGRIITEERLTDLASAEQSMRMRVGQATTAQKILATMGLQSTVEAEHLLTLVADDAQIPAIVRTLVQHEQDIYALEPIATSLETAFLALTSELDKDTANRGGEANA</sequence>